<evidence type="ECO:0000313" key="2">
    <source>
        <dbReference type="Proteomes" id="UP000694892"/>
    </source>
</evidence>
<dbReference type="Proteomes" id="UP000694892">
    <property type="component" value="Chromosome 5S"/>
</dbReference>
<gene>
    <name evidence="1" type="ORF">XELAEV_18029465mg</name>
</gene>
<organism evidence="1 2">
    <name type="scientific">Xenopus laevis</name>
    <name type="common">African clawed frog</name>
    <dbReference type="NCBI Taxonomy" id="8355"/>
    <lineage>
        <taxon>Eukaryota</taxon>
        <taxon>Metazoa</taxon>
        <taxon>Chordata</taxon>
        <taxon>Craniata</taxon>
        <taxon>Vertebrata</taxon>
        <taxon>Euteleostomi</taxon>
        <taxon>Amphibia</taxon>
        <taxon>Batrachia</taxon>
        <taxon>Anura</taxon>
        <taxon>Pipoidea</taxon>
        <taxon>Pipidae</taxon>
        <taxon>Xenopodinae</taxon>
        <taxon>Xenopus</taxon>
        <taxon>Xenopus</taxon>
    </lineage>
</organism>
<reference evidence="2" key="1">
    <citation type="journal article" date="2016" name="Nature">
        <title>Genome evolution in the allotetraploid frog Xenopus laevis.</title>
        <authorList>
            <person name="Session A.M."/>
            <person name="Uno Y."/>
            <person name="Kwon T."/>
            <person name="Chapman J.A."/>
            <person name="Toyoda A."/>
            <person name="Takahashi S."/>
            <person name="Fukui A."/>
            <person name="Hikosaka A."/>
            <person name="Suzuki A."/>
            <person name="Kondo M."/>
            <person name="van Heeringen S.J."/>
            <person name="Quigley I."/>
            <person name="Heinz S."/>
            <person name="Ogino H."/>
            <person name="Ochi H."/>
            <person name="Hellsten U."/>
            <person name="Lyons J.B."/>
            <person name="Simakov O."/>
            <person name="Putnam N."/>
            <person name="Stites J."/>
            <person name="Kuroki Y."/>
            <person name="Tanaka T."/>
            <person name="Michiue T."/>
            <person name="Watanabe M."/>
            <person name="Bogdanovic O."/>
            <person name="Lister R."/>
            <person name="Georgiou G."/>
            <person name="Paranjpe S.S."/>
            <person name="van Kruijsbergen I."/>
            <person name="Shu S."/>
            <person name="Carlson J."/>
            <person name="Kinoshita T."/>
            <person name="Ohta Y."/>
            <person name="Mawaribuchi S."/>
            <person name="Jenkins J."/>
            <person name="Grimwood J."/>
            <person name="Schmutz J."/>
            <person name="Mitros T."/>
            <person name="Mozaffari S.V."/>
            <person name="Suzuki Y."/>
            <person name="Haramoto Y."/>
            <person name="Yamamoto T.S."/>
            <person name="Takagi C."/>
            <person name="Heald R."/>
            <person name="Miller K."/>
            <person name="Haudenschild C."/>
            <person name="Kitzman J."/>
            <person name="Nakayama T."/>
            <person name="Izutsu Y."/>
            <person name="Robert J."/>
            <person name="Fortriede J."/>
            <person name="Burns K."/>
            <person name="Lotay V."/>
            <person name="Karimi K."/>
            <person name="Yasuoka Y."/>
            <person name="Dichmann D.S."/>
            <person name="Flajnik M.F."/>
            <person name="Houston D.W."/>
            <person name="Shendure J."/>
            <person name="DuPasquier L."/>
            <person name="Vize P.D."/>
            <person name="Zorn A.M."/>
            <person name="Ito M."/>
            <person name="Marcotte E.M."/>
            <person name="Wallingford J.B."/>
            <person name="Ito Y."/>
            <person name="Asashima M."/>
            <person name="Ueno N."/>
            <person name="Matsuda Y."/>
            <person name="Veenstra G.J."/>
            <person name="Fujiyama A."/>
            <person name="Harland R.M."/>
            <person name="Taira M."/>
            <person name="Rokhsar D.S."/>
        </authorList>
    </citation>
    <scope>NUCLEOTIDE SEQUENCE [LARGE SCALE GENOMIC DNA]</scope>
    <source>
        <strain evidence="2">J</strain>
    </source>
</reference>
<sequence>MCDNVSVKSVPASSEKESKIKWEKHCLYPIDMTKMHDIKARETLENKKEDDYKTFVPFFAYADADIPNKLVLMS</sequence>
<dbReference type="EMBL" id="CM004475">
    <property type="protein sequence ID" value="OCT78356.1"/>
    <property type="molecule type" value="Genomic_DNA"/>
</dbReference>
<protein>
    <submittedName>
        <fullName evidence="1">Uncharacterized protein</fullName>
    </submittedName>
</protein>
<evidence type="ECO:0000313" key="1">
    <source>
        <dbReference type="EMBL" id="OCT78356.1"/>
    </source>
</evidence>
<accession>A0A974CTX5</accession>
<proteinExistence type="predicted"/>
<name>A0A974CTX5_XENLA</name>
<dbReference type="AlphaFoldDB" id="A0A974CTX5"/>